<name>A0A3G5AA63_9VIRU</name>
<reference evidence="1" key="1">
    <citation type="submission" date="2018-10" db="EMBL/GenBank/DDBJ databases">
        <title>Hidden diversity of soil giant viruses.</title>
        <authorList>
            <person name="Schulz F."/>
            <person name="Alteio L."/>
            <person name="Goudeau D."/>
            <person name="Ryan E.M."/>
            <person name="Malmstrom R.R."/>
            <person name="Blanchard J."/>
            <person name="Woyke T."/>
        </authorList>
    </citation>
    <scope>NUCLEOTIDE SEQUENCE</scope>
    <source>
        <strain evidence="1">HYV1</strain>
    </source>
</reference>
<dbReference type="EMBL" id="MK072400">
    <property type="protein sequence ID" value="AYV84156.1"/>
    <property type="molecule type" value="Genomic_DNA"/>
</dbReference>
<dbReference type="SUPFAM" id="SSF51197">
    <property type="entry name" value="Clavaminate synthase-like"/>
    <property type="match status" value="1"/>
</dbReference>
<dbReference type="PANTHER" id="PTHR31630">
    <property type="entry name" value="PHYTANOYL-COA DIOXYGENASE-RELATED-RELATED"/>
    <property type="match status" value="1"/>
</dbReference>
<dbReference type="Pfam" id="PF05721">
    <property type="entry name" value="PhyH"/>
    <property type="match status" value="1"/>
</dbReference>
<sequence>MNWEKDLEKNGYCVIENVLSAETCDKYIKEIWNWLESIDGSIKRDDKLTWAPPHWPLSFKGIVTYPPISHTQFAWDLRDEPNIKNIYKTIWKTDDLITCFSRINITQPFDEKSSKGKSKSASASPEYWFHTDMAVPQERGFETIQGFINLENSTSKDAGLVVLKGSHVHHETTFKKFLLDKMHDEERFFEISKMITAWLIEIKGCGIVHIAAPKGAFVLWDSRTFHCNSRPTKFSKPNLWRYVEYICMVPRGWITKEELAKKHAALFEQRSTGHNPHIINLFAIKPKYAWNFDVTPFDLFREKQKLPQFTPSMLRLAGFTDDEIPIFPQLLASHKNK</sequence>
<gene>
    <name evidence="1" type="ORF">Hyperionvirus18_32</name>
</gene>
<dbReference type="Gene3D" id="2.60.120.620">
    <property type="entry name" value="q2cbj1_9rhob like domain"/>
    <property type="match status" value="1"/>
</dbReference>
<dbReference type="InterPro" id="IPR008775">
    <property type="entry name" value="Phytyl_CoA_dOase-like"/>
</dbReference>
<evidence type="ECO:0008006" key="2">
    <source>
        <dbReference type="Google" id="ProtNLM"/>
    </source>
</evidence>
<evidence type="ECO:0000313" key="1">
    <source>
        <dbReference type="EMBL" id="AYV84156.1"/>
    </source>
</evidence>
<organism evidence="1">
    <name type="scientific">Hyperionvirus sp</name>
    <dbReference type="NCBI Taxonomy" id="2487770"/>
    <lineage>
        <taxon>Viruses</taxon>
        <taxon>Varidnaviria</taxon>
        <taxon>Bamfordvirae</taxon>
        <taxon>Nucleocytoviricota</taxon>
        <taxon>Megaviricetes</taxon>
        <taxon>Imitervirales</taxon>
        <taxon>Mimiviridae</taxon>
        <taxon>Klosneuvirinae</taxon>
    </lineage>
</organism>
<dbReference type="PANTHER" id="PTHR31630:SF6">
    <property type="entry name" value="PHYTANOYL-COA DIOXYGENASE-RELATED"/>
    <property type="match status" value="1"/>
</dbReference>
<proteinExistence type="predicted"/>
<protein>
    <recommendedName>
        <fullName evidence="2">Phytanoyl-CoA dioxygenase</fullName>
    </recommendedName>
</protein>
<accession>A0A3G5AA63</accession>